<accession>A0A1L9WI66</accession>
<dbReference type="RefSeq" id="XP_020052209.1">
    <property type="nucleotide sequence ID" value="XM_020201916.1"/>
</dbReference>
<dbReference type="Proteomes" id="UP000184546">
    <property type="component" value="Unassembled WGS sequence"/>
</dbReference>
<proteinExistence type="predicted"/>
<evidence type="ECO:0000313" key="2">
    <source>
        <dbReference type="EMBL" id="OJJ95869.1"/>
    </source>
</evidence>
<dbReference type="AlphaFoldDB" id="A0A1L9WI66"/>
<dbReference type="GeneID" id="30975730"/>
<sequence>MCQQYFTIYSWCHCEEAAGEHYCTERSRDSCPSLDIKTVHMQCFCHLHATRGFKSERKCRKHERKQERKRLSMMSASTSSTGSSDGSSSGGSSSEKSSLEPRRRKWYHFHFRSRTI</sequence>
<name>A0A1L9WI66_ASPA1</name>
<dbReference type="OMA" id="IETVHMQ"/>
<feature type="compositionally biased region" description="Low complexity" evidence="1">
    <location>
        <begin position="72"/>
        <end position="96"/>
    </location>
</feature>
<organism evidence="2 3">
    <name type="scientific">Aspergillus aculeatus (strain ATCC 16872 / CBS 172.66 / WB 5094)</name>
    <dbReference type="NCBI Taxonomy" id="690307"/>
    <lineage>
        <taxon>Eukaryota</taxon>
        <taxon>Fungi</taxon>
        <taxon>Dikarya</taxon>
        <taxon>Ascomycota</taxon>
        <taxon>Pezizomycotina</taxon>
        <taxon>Eurotiomycetes</taxon>
        <taxon>Eurotiomycetidae</taxon>
        <taxon>Eurotiales</taxon>
        <taxon>Aspergillaceae</taxon>
        <taxon>Aspergillus</taxon>
        <taxon>Aspergillus subgen. Circumdati</taxon>
    </lineage>
</organism>
<keyword evidence="3" id="KW-1185">Reference proteome</keyword>
<dbReference type="STRING" id="690307.A0A1L9WI66"/>
<evidence type="ECO:0000256" key="1">
    <source>
        <dbReference type="SAM" id="MobiDB-lite"/>
    </source>
</evidence>
<gene>
    <name evidence="2" type="ORF">ASPACDRAFT_47219</name>
</gene>
<reference evidence="3" key="1">
    <citation type="journal article" date="2017" name="Genome Biol.">
        <title>Comparative genomics reveals high biological diversity and specific adaptations in the industrially and medically important fungal genus Aspergillus.</title>
        <authorList>
            <person name="de Vries R.P."/>
            <person name="Riley R."/>
            <person name="Wiebenga A."/>
            <person name="Aguilar-Osorio G."/>
            <person name="Amillis S."/>
            <person name="Uchima C.A."/>
            <person name="Anderluh G."/>
            <person name="Asadollahi M."/>
            <person name="Askin M."/>
            <person name="Barry K."/>
            <person name="Battaglia E."/>
            <person name="Bayram O."/>
            <person name="Benocci T."/>
            <person name="Braus-Stromeyer S.A."/>
            <person name="Caldana C."/>
            <person name="Canovas D."/>
            <person name="Cerqueira G.C."/>
            <person name="Chen F."/>
            <person name="Chen W."/>
            <person name="Choi C."/>
            <person name="Clum A."/>
            <person name="Dos Santos R.A."/>
            <person name="Damasio A.R."/>
            <person name="Diallinas G."/>
            <person name="Emri T."/>
            <person name="Fekete E."/>
            <person name="Flipphi M."/>
            <person name="Freyberg S."/>
            <person name="Gallo A."/>
            <person name="Gournas C."/>
            <person name="Habgood R."/>
            <person name="Hainaut M."/>
            <person name="Harispe M.L."/>
            <person name="Henrissat B."/>
            <person name="Hilden K.S."/>
            <person name="Hope R."/>
            <person name="Hossain A."/>
            <person name="Karabika E."/>
            <person name="Karaffa L."/>
            <person name="Karanyi Z."/>
            <person name="Krasevec N."/>
            <person name="Kuo A."/>
            <person name="Kusch H."/>
            <person name="LaButti K."/>
            <person name="Lagendijk E.L."/>
            <person name="Lapidus A."/>
            <person name="Levasseur A."/>
            <person name="Lindquist E."/>
            <person name="Lipzen A."/>
            <person name="Logrieco A.F."/>
            <person name="MacCabe A."/>
            <person name="Maekelae M.R."/>
            <person name="Malavazi I."/>
            <person name="Melin P."/>
            <person name="Meyer V."/>
            <person name="Mielnichuk N."/>
            <person name="Miskei M."/>
            <person name="Molnar A.P."/>
            <person name="Mule G."/>
            <person name="Ngan C.Y."/>
            <person name="Orejas M."/>
            <person name="Orosz E."/>
            <person name="Ouedraogo J.P."/>
            <person name="Overkamp K.M."/>
            <person name="Park H.-S."/>
            <person name="Perrone G."/>
            <person name="Piumi F."/>
            <person name="Punt P.J."/>
            <person name="Ram A.F."/>
            <person name="Ramon A."/>
            <person name="Rauscher S."/>
            <person name="Record E."/>
            <person name="Riano-Pachon D.M."/>
            <person name="Robert V."/>
            <person name="Roehrig J."/>
            <person name="Ruller R."/>
            <person name="Salamov A."/>
            <person name="Salih N.S."/>
            <person name="Samson R.A."/>
            <person name="Sandor E."/>
            <person name="Sanguinetti M."/>
            <person name="Schuetze T."/>
            <person name="Sepcic K."/>
            <person name="Shelest E."/>
            <person name="Sherlock G."/>
            <person name="Sophianopoulou V."/>
            <person name="Squina F.M."/>
            <person name="Sun H."/>
            <person name="Susca A."/>
            <person name="Todd R.B."/>
            <person name="Tsang A."/>
            <person name="Unkles S.E."/>
            <person name="van de Wiele N."/>
            <person name="van Rossen-Uffink D."/>
            <person name="Oliveira J.V."/>
            <person name="Vesth T.C."/>
            <person name="Visser J."/>
            <person name="Yu J.-H."/>
            <person name="Zhou M."/>
            <person name="Andersen M.R."/>
            <person name="Archer D.B."/>
            <person name="Baker S.E."/>
            <person name="Benoit I."/>
            <person name="Brakhage A.A."/>
            <person name="Braus G.H."/>
            <person name="Fischer R."/>
            <person name="Frisvad J.C."/>
            <person name="Goldman G.H."/>
            <person name="Houbraken J."/>
            <person name="Oakley B."/>
            <person name="Pocsi I."/>
            <person name="Scazzocchio C."/>
            <person name="Seiboth B."/>
            <person name="vanKuyk P.A."/>
            <person name="Wortman J."/>
            <person name="Dyer P.S."/>
            <person name="Grigoriev I.V."/>
        </authorList>
    </citation>
    <scope>NUCLEOTIDE SEQUENCE [LARGE SCALE GENOMIC DNA]</scope>
    <source>
        <strain evidence="3">ATCC 16872 / CBS 172.66 / WB 5094</strain>
    </source>
</reference>
<dbReference type="VEuPathDB" id="FungiDB:ASPACDRAFT_47219"/>
<protein>
    <submittedName>
        <fullName evidence="2">Uncharacterized protein</fullName>
    </submittedName>
</protein>
<feature type="region of interest" description="Disordered" evidence="1">
    <location>
        <begin position="53"/>
        <end position="101"/>
    </location>
</feature>
<dbReference type="EMBL" id="KV878987">
    <property type="protein sequence ID" value="OJJ95869.1"/>
    <property type="molecule type" value="Genomic_DNA"/>
</dbReference>
<dbReference type="OrthoDB" id="4448901at2759"/>
<evidence type="ECO:0000313" key="3">
    <source>
        <dbReference type="Proteomes" id="UP000184546"/>
    </source>
</evidence>